<sequence>MAVFCGVAVGIKVWDADSVTAQHEARHRHQVTATTVSKAEGRLPARFAGASEATARAFWEYPASVPHTDTIAVTPNTPVGRTVTLWVDDSGRMSTAPHSRGDRALQAAAAGACAMGVVALSAGLVVRLRLRRVETRSLAHWDEEWERVEPRWSGRLRRDSGADDD</sequence>
<keyword evidence="1" id="KW-0812">Transmembrane</keyword>
<keyword evidence="3" id="KW-1185">Reference proteome</keyword>
<reference evidence="2 3" key="1">
    <citation type="submission" date="2024-09" db="EMBL/GenBank/DDBJ databases">
        <authorList>
            <person name="Sun Q."/>
            <person name="Mori K."/>
        </authorList>
    </citation>
    <scope>NUCLEOTIDE SEQUENCE [LARGE SCALE GENOMIC DNA]</scope>
    <source>
        <strain evidence="2 3">JCM 3331</strain>
    </source>
</reference>
<feature type="transmembrane region" description="Helical" evidence="1">
    <location>
        <begin position="104"/>
        <end position="126"/>
    </location>
</feature>
<dbReference type="RefSeq" id="WP_386143731.1">
    <property type="nucleotide sequence ID" value="NZ_JBHMCG010000052.1"/>
</dbReference>
<organism evidence="2 3">
    <name type="scientific">Streptomyces yanii</name>
    <dbReference type="NCBI Taxonomy" id="78510"/>
    <lineage>
        <taxon>Bacteria</taxon>
        <taxon>Bacillati</taxon>
        <taxon>Actinomycetota</taxon>
        <taxon>Actinomycetes</taxon>
        <taxon>Kitasatosporales</taxon>
        <taxon>Streptomycetaceae</taxon>
        <taxon>Streptomyces</taxon>
    </lineage>
</organism>
<evidence type="ECO:0000256" key="1">
    <source>
        <dbReference type="SAM" id="Phobius"/>
    </source>
</evidence>
<evidence type="ECO:0000313" key="2">
    <source>
        <dbReference type="EMBL" id="MFB9573010.1"/>
    </source>
</evidence>
<keyword evidence="1" id="KW-1133">Transmembrane helix</keyword>
<protein>
    <submittedName>
        <fullName evidence="2">Uncharacterized protein</fullName>
    </submittedName>
</protein>
<dbReference type="EMBL" id="JBHMCG010000052">
    <property type="protein sequence ID" value="MFB9573010.1"/>
    <property type="molecule type" value="Genomic_DNA"/>
</dbReference>
<dbReference type="PANTHER" id="PTHR42305:SF1">
    <property type="entry name" value="MEMBRANE PROTEIN RV1733C-RELATED"/>
    <property type="match status" value="1"/>
</dbReference>
<name>A0ABV5R5A4_9ACTN</name>
<evidence type="ECO:0000313" key="3">
    <source>
        <dbReference type="Proteomes" id="UP001589710"/>
    </source>
</evidence>
<dbReference type="PANTHER" id="PTHR42305">
    <property type="entry name" value="MEMBRANE PROTEIN RV1733C-RELATED"/>
    <property type="match status" value="1"/>
</dbReference>
<proteinExistence type="predicted"/>
<gene>
    <name evidence="2" type="ORF">ACFFTL_11905</name>
</gene>
<dbReference type="Proteomes" id="UP001589710">
    <property type="component" value="Unassembled WGS sequence"/>
</dbReference>
<dbReference type="InterPro" id="IPR039708">
    <property type="entry name" value="MT1774/Rv1733c-like"/>
</dbReference>
<accession>A0ABV5R5A4</accession>
<keyword evidence="1" id="KW-0472">Membrane</keyword>
<comment type="caution">
    <text evidence="2">The sequence shown here is derived from an EMBL/GenBank/DDBJ whole genome shotgun (WGS) entry which is preliminary data.</text>
</comment>